<comment type="domain">
    <text evidence="11">The middle region has homology to RecA with ATPase motifs including the RadA KNRFG motif, while the C-terminus is homologous to Lon protease.</text>
</comment>
<name>A0A9W6G606_9ACTN</name>
<dbReference type="Gene3D" id="3.30.230.10">
    <property type="match status" value="1"/>
</dbReference>
<feature type="short sequence motif" description="RadA KNRFG motif" evidence="11">
    <location>
        <begin position="270"/>
        <end position="274"/>
    </location>
</feature>
<evidence type="ECO:0000256" key="2">
    <source>
        <dbReference type="ARBA" id="ARBA00022741"/>
    </source>
</evidence>
<dbReference type="SUPFAM" id="SSF54211">
    <property type="entry name" value="Ribosomal protein S5 domain 2-like"/>
    <property type="match status" value="1"/>
</dbReference>
<dbReference type="GO" id="GO:0003684">
    <property type="term" value="F:damaged DNA binding"/>
    <property type="evidence" value="ECO:0007669"/>
    <property type="project" value="InterPro"/>
</dbReference>
<comment type="function">
    <text evidence="11">Plays a role in repairing double-strand DNA breaks, probably involving stabilizing or processing branched DNA or blocked replication forks.</text>
</comment>
<evidence type="ECO:0000313" key="15">
    <source>
        <dbReference type="EMBL" id="GLI40967.1"/>
    </source>
</evidence>
<reference evidence="15" key="1">
    <citation type="submission" date="2022-12" db="EMBL/GenBank/DDBJ databases">
        <title>Reference genome sequencing for broad-spectrum identification of bacterial and archaeal isolates by mass spectrometry.</title>
        <authorList>
            <person name="Sekiguchi Y."/>
            <person name="Tourlousse D.M."/>
        </authorList>
    </citation>
    <scope>NUCLEOTIDE SEQUENCE</scope>
    <source>
        <strain evidence="15">LLR39Z86</strain>
    </source>
</reference>
<dbReference type="EMBL" id="BSDT01000001">
    <property type="protein sequence ID" value="GLI40967.1"/>
    <property type="molecule type" value="Genomic_DNA"/>
</dbReference>
<keyword evidence="8 11" id="KW-0346">Stress response</keyword>
<evidence type="ECO:0000256" key="6">
    <source>
        <dbReference type="ARBA" id="ARBA00022833"/>
    </source>
</evidence>
<keyword evidence="10 11" id="KW-0234">DNA repair</keyword>
<dbReference type="FunFam" id="3.40.50.300:FF:000050">
    <property type="entry name" value="DNA repair protein RadA"/>
    <property type="match status" value="1"/>
</dbReference>
<feature type="domain" description="RecA family profile 1" evidence="14">
    <location>
        <begin position="72"/>
        <end position="233"/>
    </location>
</feature>
<evidence type="ECO:0000256" key="1">
    <source>
        <dbReference type="ARBA" id="ARBA00022723"/>
    </source>
</evidence>
<keyword evidence="3 11" id="KW-0227">DNA damage</keyword>
<comment type="function">
    <text evidence="13">DNA-dependent ATPase involved in processing of recombination intermediates, plays a role in repairing DNA breaks. Stimulates the branch migration of RecA-mediated strand transfer reactions, allowing the 3' invading strand to extend heteroduplex DNA faster. Binds ssDNA in the presence of ADP but not other nucleotides, has ATPase activity that is stimulated by ssDNA and various branched DNA structures, but inhibited by SSB. Does not have RecA's homology-searching function.</text>
</comment>
<comment type="similarity">
    <text evidence="11 13">Belongs to the RecA family. RadA subfamily.</text>
</comment>
<keyword evidence="9 11" id="KW-0238">DNA-binding</keyword>
<proteinExistence type="inferred from homology"/>
<comment type="caution">
    <text evidence="15">The sequence shown here is derived from an EMBL/GenBank/DDBJ whole genome shotgun (WGS) entry which is preliminary data.</text>
</comment>
<dbReference type="PANTHER" id="PTHR32472:SF10">
    <property type="entry name" value="DNA REPAIR PROTEIN RADA-LIKE PROTEIN"/>
    <property type="match status" value="1"/>
</dbReference>
<sequence>MSKSQRIAYACGACGVRVPKWVGQCPDCGEWGSMEETAAPPRQSVGTGASAMPAARRPAKPAMRIGTVSAAQAASLPTGIGEFDRVMGGGLVPGGVTLISGEPGVGKSTLLLEVAHRFAERSVAKNGRSAEAGYGKSLVATGEESAAQVRRRADRTGCLSEELYLAAETDLGAVLGHVDDVKPALLILDSVQTVIAPDTDGVPGGVTQVKAVASAITAEAKSRNMAVILVGHVTKDGGIAGPRALEHLVDTVVHFEGDKHSMLRLLRGVKNRFGPADEVGCFEMTEDGIVSLADPSGLFLDDAPTEPTPGTCVTVTMEGRRAVPVEVQALLGKSVKDGAVPRHTVSGLDQARLNMVLAVLTRRSGMRLLDREVYATTIGGIRVREPASDLALALALVSAEQEIAVSADLVAIGEVSLTGQVRRTVNADRRIGEAARLGFKTAIVPKGSVAERHRGIEVVEVETINDAKQAAARTWARRG</sequence>
<dbReference type="GO" id="GO:0005829">
    <property type="term" value="C:cytosol"/>
    <property type="evidence" value="ECO:0007669"/>
    <property type="project" value="TreeGrafter"/>
</dbReference>
<accession>A0A9W6G606</accession>
<dbReference type="PROSITE" id="PS50162">
    <property type="entry name" value="RECA_2"/>
    <property type="match status" value="1"/>
</dbReference>
<keyword evidence="1 11" id="KW-0479">Metal-binding</keyword>
<dbReference type="AlphaFoldDB" id="A0A9W6G606"/>
<dbReference type="Proteomes" id="UP001144313">
    <property type="component" value="Unassembled WGS sequence"/>
</dbReference>
<evidence type="ECO:0000256" key="12">
    <source>
        <dbReference type="NCBIfam" id="TIGR00416"/>
    </source>
</evidence>
<evidence type="ECO:0000313" key="16">
    <source>
        <dbReference type="Proteomes" id="UP001144313"/>
    </source>
</evidence>
<feature type="binding site" evidence="11">
    <location>
        <begin position="101"/>
        <end position="108"/>
    </location>
    <ligand>
        <name>ATP</name>
        <dbReference type="ChEBI" id="CHEBI:30616"/>
    </ligand>
</feature>
<evidence type="ECO:0000256" key="10">
    <source>
        <dbReference type="ARBA" id="ARBA00023204"/>
    </source>
</evidence>
<dbReference type="InterPro" id="IPR003593">
    <property type="entry name" value="AAA+_ATPase"/>
</dbReference>
<dbReference type="Gene3D" id="3.40.50.300">
    <property type="entry name" value="P-loop containing nucleotide triphosphate hydrolases"/>
    <property type="match status" value="1"/>
</dbReference>
<dbReference type="GO" id="GO:0008270">
    <property type="term" value="F:zinc ion binding"/>
    <property type="evidence" value="ECO:0007669"/>
    <property type="project" value="UniProtKB-KW"/>
</dbReference>
<dbReference type="HAMAP" id="MF_01498">
    <property type="entry name" value="RadA_bact"/>
    <property type="match status" value="1"/>
</dbReference>
<feature type="region of interest" description="Lon-protease-like" evidence="11">
    <location>
        <begin position="372"/>
        <end position="479"/>
    </location>
</feature>
<dbReference type="GO" id="GO:0140664">
    <property type="term" value="F:ATP-dependent DNA damage sensor activity"/>
    <property type="evidence" value="ECO:0007669"/>
    <property type="project" value="InterPro"/>
</dbReference>
<keyword evidence="4 13" id="KW-0863">Zinc-finger</keyword>
<dbReference type="SMART" id="SM00382">
    <property type="entry name" value="AAA"/>
    <property type="match status" value="1"/>
</dbReference>
<keyword evidence="6 13" id="KW-0862">Zinc</keyword>
<dbReference type="CDD" id="cd01121">
    <property type="entry name" value="RadA_SMS_N"/>
    <property type="match status" value="1"/>
</dbReference>
<dbReference type="Pfam" id="PF18073">
    <property type="entry name" value="Zn_ribbon_LapB"/>
    <property type="match status" value="1"/>
</dbReference>
<evidence type="ECO:0000256" key="7">
    <source>
        <dbReference type="ARBA" id="ARBA00022840"/>
    </source>
</evidence>
<keyword evidence="2 11" id="KW-0547">Nucleotide-binding</keyword>
<evidence type="ECO:0000256" key="4">
    <source>
        <dbReference type="ARBA" id="ARBA00022771"/>
    </source>
</evidence>
<evidence type="ECO:0000259" key="14">
    <source>
        <dbReference type="PROSITE" id="PS50162"/>
    </source>
</evidence>
<evidence type="ECO:0000256" key="9">
    <source>
        <dbReference type="ARBA" id="ARBA00023125"/>
    </source>
</evidence>
<dbReference type="GO" id="GO:0005524">
    <property type="term" value="F:ATP binding"/>
    <property type="evidence" value="ECO:0007669"/>
    <property type="project" value="UniProtKB-UniRule"/>
</dbReference>
<dbReference type="InterPro" id="IPR020568">
    <property type="entry name" value="Ribosomal_Su5_D2-typ_SF"/>
</dbReference>
<evidence type="ECO:0000256" key="3">
    <source>
        <dbReference type="ARBA" id="ARBA00022763"/>
    </source>
</evidence>
<keyword evidence="5" id="KW-0378">Hydrolase</keyword>
<dbReference type="GO" id="GO:0016787">
    <property type="term" value="F:hydrolase activity"/>
    <property type="evidence" value="ECO:0007669"/>
    <property type="project" value="UniProtKB-KW"/>
</dbReference>
<evidence type="ECO:0000256" key="13">
    <source>
        <dbReference type="RuleBase" id="RU003555"/>
    </source>
</evidence>
<dbReference type="InterPro" id="IPR020588">
    <property type="entry name" value="RecA_ATP-bd"/>
</dbReference>
<dbReference type="RefSeq" id="WP_270118229.1">
    <property type="nucleotide sequence ID" value="NZ_BAAAOL010000016.1"/>
</dbReference>
<dbReference type="PRINTS" id="PR01874">
    <property type="entry name" value="DNAREPAIRADA"/>
</dbReference>
<dbReference type="InterPro" id="IPR014721">
    <property type="entry name" value="Ribsml_uS5_D2-typ_fold_subgr"/>
</dbReference>
<protein>
    <recommendedName>
        <fullName evidence="11 12">DNA repair protein RadA</fullName>
    </recommendedName>
</protein>
<dbReference type="InterPro" id="IPR027417">
    <property type="entry name" value="P-loop_NTPase"/>
</dbReference>
<dbReference type="InterPro" id="IPR041166">
    <property type="entry name" value="Rubredoxin_2"/>
</dbReference>
<organism evidence="15 16">
    <name type="scientific">Glycomyces algeriensis</name>
    <dbReference type="NCBI Taxonomy" id="256037"/>
    <lineage>
        <taxon>Bacteria</taxon>
        <taxon>Bacillati</taxon>
        <taxon>Actinomycetota</taxon>
        <taxon>Actinomycetes</taxon>
        <taxon>Glycomycetales</taxon>
        <taxon>Glycomycetaceae</taxon>
        <taxon>Glycomyces</taxon>
    </lineage>
</organism>
<dbReference type="PANTHER" id="PTHR32472">
    <property type="entry name" value="DNA REPAIR PROTEIN RADA"/>
    <property type="match status" value="1"/>
</dbReference>
<evidence type="ECO:0000256" key="8">
    <source>
        <dbReference type="ARBA" id="ARBA00023016"/>
    </source>
</evidence>
<dbReference type="GO" id="GO:0000725">
    <property type="term" value="P:recombinational repair"/>
    <property type="evidence" value="ECO:0007669"/>
    <property type="project" value="UniProtKB-UniRule"/>
</dbReference>
<dbReference type="SUPFAM" id="SSF52540">
    <property type="entry name" value="P-loop containing nucleoside triphosphate hydrolases"/>
    <property type="match status" value="1"/>
</dbReference>
<dbReference type="Pfam" id="PF13541">
    <property type="entry name" value="ChlI"/>
    <property type="match status" value="1"/>
</dbReference>
<dbReference type="NCBIfam" id="TIGR00416">
    <property type="entry name" value="sms"/>
    <property type="match status" value="1"/>
</dbReference>
<evidence type="ECO:0000256" key="5">
    <source>
        <dbReference type="ARBA" id="ARBA00022801"/>
    </source>
</evidence>
<gene>
    <name evidence="11 15" type="primary">radA</name>
    <name evidence="15" type="ORF">GALLR39Z86_08170</name>
</gene>
<dbReference type="Pfam" id="PF13481">
    <property type="entry name" value="AAA_25"/>
    <property type="match status" value="1"/>
</dbReference>
<dbReference type="InterPro" id="IPR004504">
    <property type="entry name" value="DNA_repair_RadA"/>
</dbReference>
<keyword evidence="7 11" id="KW-0067">ATP-binding</keyword>
<evidence type="ECO:0000256" key="11">
    <source>
        <dbReference type="HAMAP-Rule" id="MF_01498"/>
    </source>
</evidence>
<keyword evidence="16" id="KW-1185">Reference proteome</keyword>